<dbReference type="RefSeq" id="WP_185664522.1">
    <property type="nucleotide sequence ID" value="NZ_JACLAW010000008.1"/>
</dbReference>
<proteinExistence type="predicted"/>
<feature type="signal peptide" evidence="1">
    <location>
        <begin position="1"/>
        <end position="26"/>
    </location>
</feature>
<reference evidence="2 3" key="1">
    <citation type="submission" date="2020-08" db="EMBL/GenBank/DDBJ databases">
        <title>The genome sequence of type strain Novosphingobium flavum NBRC 111647.</title>
        <authorList>
            <person name="Liu Y."/>
        </authorList>
    </citation>
    <scope>NUCLEOTIDE SEQUENCE [LARGE SCALE GENOMIC DNA]</scope>
    <source>
        <strain evidence="2 3">NBRC 111647</strain>
    </source>
</reference>
<evidence type="ECO:0000313" key="3">
    <source>
        <dbReference type="Proteomes" id="UP000566813"/>
    </source>
</evidence>
<feature type="chain" id="PRO_5031284866" description="Lipocalin-like domain-containing protein" evidence="1">
    <location>
        <begin position="27"/>
        <end position="182"/>
    </location>
</feature>
<keyword evidence="1" id="KW-0732">Signal</keyword>
<evidence type="ECO:0000313" key="2">
    <source>
        <dbReference type="EMBL" id="MBC2666227.1"/>
    </source>
</evidence>
<name>A0A7X1FTL1_9SPHN</name>
<gene>
    <name evidence="2" type="ORF">H7F51_11930</name>
</gene>
<accession>A0A7X1FTL1</accession>
<evidence type="ECO:0008006" key="4">
    <source>
        <dbReference type="Google" id="ProtNLM"/>
    </source>
</evidence>
<keyword evidence="3" id="KW-1185">Reference proteome</keyword>
<dbReference type="EMBL" id="JACLAW010000008">
    <property type="protein sequence ID" value="MBC2666227.1"/>
    <property type="molecule type" value="Genomic_DNA"/>
</dbReference>
<organism evidence="2 3">
    <name type="scientific">Novosphingobium flavum</name>
    <dbReference type="NCBI Taxonomy" id="1778672"/>
    <lineage>
        <taxon>Bacteria</taxon>
        <taxon>Pseudomonadati</taxon>
        <taxon>Pseudomonadota</taxon>
        <taxon>Alphaproteobacteria</taxon>
        <taxon>Sphingomonadales</taxon>
        <taxon>Sphingomonadaceae</taxon>
        <taxon>Novosphingobium</taxon>
    </lineage>
</organism>
<comment type="caution">
    <text evidence="2">The sequence shown here is derived from an EMBL/GenBank/DDBJ whole genome shotgun (WGS) entry which is preliminary data.</text>
</comment>
<dbReference type="Proteomes" id="UP000566813">
    <property type="component" value="Unassembled WGS sequence"/>
</dbReference>
<dbReference type="AlphaFoldDB" id="A0A7X1FTL1"/>
<evidence type="ECO:0000256" key="1">
    <source>
        <dbReference type="SAM" id="SignalP"/>
    </source>
</evidence>
<protein>
    <recommendedName>
        <fullName evidence="4">Lipocalin-like domain-containing protein</fullName>
    </recommendedName>
</protein>
<sequence length="182" mass="19699">MFSLPTRIALASLAMAPLALALPARAAESAPQKADLSAFLGRWTIDPARTKMGRNGPNGDNILRATTFTFEFLQGRKAITMNVYAAWPQTAPTRTMPLIADGKAYPCPGPNPCLTAGGTVADQTYSWHQVDNHALARLFYVKGKLFDISTLSVAADGQTMTLISWDPATPEYQNIQVFGKQP</sequence>